<sequence length="140" mass="15855">MNKYLTLLILIFTFPANAELYVVVSQNSPITEDEISDISDIADVYLGRKKVLGNTYINEVLDRTGEQRQRFFQRVTNMRENQVNAYWAKLKFSGSMRAPVQIDSESGMYDKLLSNPQAVGYTTTPPLQGSGVRVVLEINE</sequence>
<evidence type="ECO:0008006" key="6">
    <source>
        <dbReference type="Google" id="ProtNLM"/>
    </source>
</evidence>
<evidence type="ECO:0000256" key="1">
    <source>
        <dbReference type="SAM" id="SignalP"/>
    </source>
</evidence>
<name>A0A178JI60_9VIBR</name>
<proteinExistence type="predicted"/>
<evidence type="ECO:0000313" key="4">
    <source>
        <dbReference type="Proteomes" id="UP000094761"/>
    </source>
</evidence>
<keyword evidence="5" id="KW-1185">Reference proteome</keyword>
<accession>A0A178JI60</accession>
<dbReference type="OrthoDB" id="5368544at2"/>
<evidence type="ECO:0000313" key="2">
    <source>
        <dbReference type="EMBL" id="MDC5741151.1"/>
    </source>
</evidence>
<dbReference type="AlphaFoldDB" id="A0A178JI60"/>
<dbReference type="GeneID" id="78075988"/>
<dbReference type="EMBL" id="LUAX01000001">
    <property type="protein sequence ID" value="OAN01380.1"/>
    <property type="molecule type" value="Genomic_DNA"/>
</dbReference>
<reference evidence="2" key="2">
    <citation type="submission" date="2022-11" db="EMBL/GenBank/DDBJ databases">
        <title>Role of the vibriolysin VemA secreted by the emergent pathogen Vibrio europaeus in the colonization of Manila clam mucus.</title>
        <authorList>
            <person name="Martinez C."/>
            <person name="Rodriguez S."/>
            <person name="Vences A."/>
            <person name="Barja J.L."/>
            <person name="Toranzo A.E."/>
            <person name="Dubert J."/>
        </authorList>
    </citation>
    <scope>NUCLEOTIDE SEQUENCE</scope>
    <source>
        <strain evidence="2">3454</strain>
    </source>
</reference>
<organism evidence="3 4">
    <name type="scientific">Vibrio europaeus</name>
    <dbReference type="NCBI Taxonomy" id="300876"/>
    <lineage>
        <taxon>Bacteria</taxon>
        <taxon>Pseudomonadati</taxon>
        <taxon>Pseudomonadota</taxon>
        <taxon>Gammaproteobacteria</taxon>
        <taxon>Vibrionales</taxon>
        <taxon>Vibrionaceae</taxon>
        <taxon>Vibrio</taxon>
        <taxon>Vibrio oreintalis group</taxon>
    </lineage>
</organism>
<protein>
    <recommendedName>
        <fullName evidence="6">Phosphate ABC transporter substrate-binding protein</fullName>
    </recommendedName>
</protein>
<dbReference type="EMBL" id="JAPFIT010000017">
    <property type="protein sequence ID" value="MDC5741151.1"/>
    <property type="molecule type" value="Genomic_DNA"/>
</dbReference>
<gene>
    <name evidence="3" type="ORF">AZ468_09805</name>
    <name evidence="2" type="ORF">OPW20_13815</name>
</gene>
<reference evidence="3 4" key="1">
    <citation type="submission" date="2016-03" db="EMBL/GenBank/DDBJ databases">
        <title>Draft genome sequence of the Vibrio tubiashii subs. europaeus.</title>
        <authorList>
            <person name="Spinard E."/>
            <person name="Dubert J."/>
            <person name="Nelson D.R."/>
            <person name="Barja J.L."/>
        </authorList>
    </citation>
    <scope>NUCLEOTIDE SEQUENCE [LARGE SCALE GENOMIC DNA]</scope>
    <source>
        <strain evidence="4">PP-638</strain>
        <strain evidence="3">PP2-638</strain>
    </source>
</reference>
<dbReference type="RefSeq" id="WP_069667198.1">
    <property type="nucleotide sequence ID" value="NZ_JAPFIM010000014.1"/>
</dbReference>
<comment type="caution">
    <text evidence="3">The sequence shown here is derived from an EMBL/GenBank/DDBJ whole genome shotgun (WGS) entry which is preliminary data.</text>
</comment>
<feature type="signal peptide" evidence="1">
    <location>
        <begin position="1"/>
        <end position="18"/>
    </location>
</feature>
<dbReference type="Proteomes" id="UP000094761">
    <property type="component" value="Unassembled WGS sequence"/>
</dbReference>
<keyword evidence="1" id="KW-0732">Signal</keyword>
<evidence type="ECO:0000313" key="5">
    <source>
        <dbReference type="Proteomes" id="UP001150001"/>
    </source>
</evidence>
<feature type="chain" id="PRO_5044550798" description="Phosphate ABC transporter substrate-binding protein" evidence="1">
    <location>
        <begin position="19"/>
        <end position="140"/>
    </location>
</feature>
<dbReference type="Proteomes" id="UP001150001">
    <property type="component" value="Unassembled WGS sequence"/>
</dbReference>
<evidence type="ECO:0000313" key="3">
    <source>
        <dbReference type="EMBL" id="OAN01380.1"/>
    </source>
</evidence>